<keyword evidence="3" id="KW-0520">NAD</keyword>
<reference evidence="6 7" key="1">
    <citation type="journal article" date="2016" name="Nat. Commun.">
        <title>Thousands of microbial genomes shed light on interconnected biogeochemical processes in an aquifer system.</title>
        <authorList>
            <person name="Anantharaman K."/>
            <person name="Brown C.T."/>
            <person name="Hug L.A."/>
            <person name="Sharon I."/>
            <person name="Castelle C.J."/>
            <person name="Probst A.J."/>
            <person name="Thomas B.C."/>
            <person name="Singh A."/>
            <person name="Wilkins M.J."/>
            <person name="Karaoz U."/>
            <person name="Brodie E.L."/>
            <person name="Williams K.H."/>
            <person name="Hubbard S.S."/>
            <person name="Banfield J.F."/>
        </authorList>
    </citation>
    <scope>NUCLEOTIDE SEQUENCE [LARGE SCALE GENOMIC DNA]</scope>
</reference>
<comment type="caution">
    <text evidence="6">The sequence shown here is derived from an EMBL/GenBank/DDBJ whole genome shotgun (WGS) entry which is preliminary data.</text>
</comment>
<dbReference type="PANTHER" id="PTHR43078">
    <property type="entry name" value="UDP-GLUCURONIC ACID DECARBOXYLASE-RELATED"/>
    <property type="match status" value="1"/>
</dbReference>
<dbReference type="InterPro" id="IPR036291">
    <property type="entry name" value="NAD(P)-bd_dom_sf"/>
</dbReference>
<dbReference type="AlphaFoldDB" id="A0A1F6BLW5"/>
<accession>A0A1F6BLW5</accession>
<evidence type="ECO:0000256" key="4">
    <source>
        <dbReference type="ARBA" id="ARBA00023239"/>
    </source>
</evidence>
<evidence type="ECO:0000256" key="2">
    <source>
        <dbReference type="ARBA" id="ARBA00022793"/>
    </source>
</evidence>
<dbReference type="STRING" id="1798468.A2110_02955"/>
<feature type="domain" description="NAD-dependent epimerase/dehydratase" evidence="5">
    <location>
        <begin position="29"/>
        <end position="273"/>
    </location>
</feature>
<evidence type="ECO:0000256" key="3">
    <source>
        <dbReference type="ARBA" id="ARBA00023027"/>
    </source>
</evidence>
<dbReference type="InterPro" id="IPR001509">
    <property type="entry name" value="Epimerase_deHydtase"/>
</dbReference>
<dbReference type="SUPFAM" id="SSF51735">
    <property type="entry name" value="NAD(P)-binding Rossmann-fold domains"/>
    <property type="match status" value="1"/>
</dbReference>
<dbReference type="PANTHER" id="PTHR43078:SF6">
    <property type="entry name" value="UDP-GLUCURONIC ACID DECARBOXYLASE 1"/>
    <property type="match status" value="1"/>
</dbReference>
<comment type="cofactor">
    <cofactor evidence="1">
        <name>NAD(+)</name>
        <dbReference type="ChEBI" id="CHEBI:57540"/>
    </cofactor>
</comment>
<protein>
    <recommendedName>
        <fullName evidence="5">NAD-dependent epimerase/dehydratase domain-containing protein</fullName>
    </recommendedName>
</protein>
<name>A0A1F6BLW5_9BACT</name>
<keyword evidence="4" id="KW-0456">Lyase</keyword>
<evidence type="ECO:0000259" key="5">
    <source>
        <dbReference type="Pfam" id="PF01370"/>
    </source>
</evidence>
<evidence type="ECO:0000313" key="7">
    <source>
        <dbReference type="Proteomes" id="UP000176273"/>
    </source>
</evidence>
<dbReference type="Proteomes" id="UP000176273">
    <property type="component" value="Unassembled WGS sequence"/>
</dbReference>
<evidence type="ECO:0000256" key="1">
    <source>
        <dbReference type="ARBA" id="ARBA00001911"/>
    </source>
</evidence>
<dbReference type="GO" id="GO:0048040">
    <property type="term" value="F:UDP-glucuronate decarboxylase activity"/>
    <property type="evidence" value="ECO:0007669"/>
    <property type="project" value="TreeGrafter"/>
</dbReference>
<organism evidence="6 7">
    <name type="scientific">Candidatus Jorgensenbacteria bacterium GWA1_54_12</name>
    <dbReference type="NCBI Taxonomy" id="1798468"/>
    <lineage>
        <taxon>Bacteria</taxon>
        <taxon>Candidatus Joergenseniibacteriota</taxon>
    </lineage>
</organism>
<dbReference type="GO" id="GO:0005737">
    <property type="term" value="C:cytoplasm"/>
    <property type="evidence" value="ECO:0007669"/>
    <property type="project" value="TreeGrafter"/>
</dbReference>
<dbReference type="GO" id="GO:0042732">
    <property type="term" value="P:D-xylose metabolic process"/>
    <property type="evidence" value="ECO:0007669"/>
    <property type="project" value="InterPro"/>
</dbReference>
<keyword evidence="2" id="KW-0210">Decarboxylase</keyword>
<dbReference type="GO" id="GO:0070403">
    <property type="term" value="F:NAD+ binding"/>
    <property type="evidence" value="ECO:0007669"/>
    <property type="project" value="InterPro"/>
</dbReference>
<sequence length="352" mass="39082">MTAREEIVNEDAERAVMRLDASPLRGARVLLAGANGLLGSSFAHFFNHLNRSQGFGISCDCVTKNELSPESRIYDLREASGFRIIQANLATDTPYDGAYDFVIYAAGYSAPLRFLRDPLEVVEVNYDGMKRLLRHVREKSQRAKVLYFSSSEIYGSPPPESIPTPETYPGNSPVTNPRACYVESKRLTEVMCLIYRSQGIDVKIVRPALTYGPGLGLQDERVLSQFVRKAHLDKKIDMLDDGRDLRAYCYGEDMLVELLLILLKGKEVIYNAGSDREEVSIKDLALTIGSIMGVPVNVGAPRQGAVGAPGRVLLDISKVRNEFGFAPKVTLEEGLRRTIQWATSNSENQNNE</sequence>
<proteinExistence type="predicted"/>
<gene>
    <name evidence="6" type="ORF">A2110_02955</name>
</gene>
<evidence type="ECO:0000313" key="6">
    <source>
        <dbReference type="EMBL" id="OGG37517.1"/>
    </source>
</evidence>
<dbReference type="EMBL" id="MFKH01000010">
    <property type="protein sequence ID" value="OGG37517.1"/>
    <property type="molecule type" value="Genomic_DNA"/>
</dbReference>
<dbReference type="Gene3D" id="3.40.50.720">
    <property type="entry name" value="NAD(P)-binding Rossmann-like Domain"/>
    <property type="match status" value="1"/>
</dbReference>
<dbReference type="InterPro" id="IPR044516">
    <property type="entry name" value="UXS-like"/>
</dbReference>
<dbReference type="Pfam" id="PF01370">
    <property type="entry name" value="Epimerase"/>
    <property type="match status" value="1"/>
</dbReference>